<evidence type="ECO:0000313" key="3">
    <source>
        <dbReference type="Proteomes" id="UP000177870"/>
    </source>
</evidence>
<proteinExistence type="predicted"/>
<dbReference type="InterPro" id="IPR038678">
    <property type="entry name" value="Spondin_N_sf"/>
</dbReference>
<evidence type="ECO:0000259" key="1">
    <source>
        <dbReference type="Pfam" id="PF07589"/>
    </source>
</evidence>
<dbReference type="AlphaFoldDB" id="A0A1D8TX21"/>
<dbReference type="NCBIfam" id="TIGR02595">
    <property type="entry name" value="PEP_CTERM"/>
    <property type="match status" value="1"/>
</dbReference>
<dbReference type="KEGG" id="mpro:BJP34_24510"/>
<gene>
    <name evidence="2" type="ORF">BJP34_24510</name>
</gene>
<name>A0A1D8TX21_9CYAN</name>
<feature type="domain" description="Ice-binding protein C-terminal" evidence="1">
    <location>
        <begin position="281"/>
        <end position="303"/>
    </location>
</feature>
<evidence type="ECO:0000313" key="2">
    <source>
        <dbReference type="EMBL" id="AOX02182.1"/>
    </source>
</evidence>
<dbReference type="Proteomes" id="UP000177870">
    <property type="component" value="Chromosome"/>
</dbReference>
<accession>A0A1D8TX21</accession>
<dbReference type="InterPro" id="IPR009465">
    <property type="entry name" value="Spondin_N"/>
</dbReference>
<sequence length="311" mass="33438">MDRLTKSSVNLLNSIFASSIALGLTVLTGTSAQALSLKVTVQNTSVEQGVFFSPFWFGFHDGSFDTFTPGEKASLPLEIIAEDGIVGLELITPEFKELANLATFFGATLPPPEDTLAGLFAASEPDGLQSIAFANVFGFGGGSEFSFFVDIDPTIQTSVSYAAMVLPSHDGFVGDVDPITLFSPDGVFLPQKIEIRGADVFDAGTEENIEDVSTTPIIFNPPERFFGAFRQGKPEDALIRTHPLLKEPGQGGFLDLPNYVNGDFTRNPNQIYALINIEQVSVPEPTSTFSLLAIGLLGVTSIFKRKLKPCN</sequence>
<reference evidence="3" key="1">
    <citation type="submission" date="2016-10" db="EMBL/GenBank/DDBJ databases">
        <title>Comparative genomics uncovers the prolific and rare metabolic potential of the cyanobacterial genus Moorea.</title>
        <authorList>
            <person name="Leao T."/>
            <person name="Castelao G."/>
            <person name="Korobeynikov A."/>
            <person name="Monroe E.A."/>
            <person name="Podell S."/>
            <person name="Glukhov E."/>
            <person name="Allen E."/>
            <person name="Gerwick W.H."/>
            <person name="Gerwick L."/>
        </authorList>
    </citation>
    <scope>NUCLEOTIDE SEQUENCE [LARGE SCALE GENOMIC DNA]</scope>
    <source>
        <strain evidence="3">PAL-8-15-08-1</strain>
    </source>
</reference>
<dbReference type="NCBIfam" id="NF038123">
    <property type="entry name" value="NF038123_dom"/>
    <property type="match status" value="1"/>
</dbReference>
<organism evidence="2 3">
    <name type="scientific">Moorena producens PAL-8-15-08-1</name>
    <dbReference type="NCBI Taxonomy" id="1458985"/>
    <lineage>
        <taxon>Bacteria</taxon>
        <taxon>Bacillati</taxon>
        <taxon>Cyanobacteriota</taxon>
        <taxon>Cyanophyceae</taxon>
        <taxon>Coleofasciculales</taxon>
        <taxon>Coleofasciculaceae</taxon>
        <taxon>Moorena</taxon>
    </lineage>
</organism>
<protein>
    <recommendedName>
        <fullName evidence="1">Ice-binding protein C-terminal domain-containing protein</fullName>
    </recommendedName>
</protein>
<dbReference type="Pfam" id="PF07589">
    <property type="entry name" value="PEP-CTERM"/>
    <property type="match status" value="1"/>
</dbReference>
<dbReference type="InterPro" id="IPR013424">
    <property type="entry name" value="Ice-binding_C"/>
</dbReference>
<dbReference type="STRING" id="1458985.BJP34_24510"/>
<dbReference type="EMBL" id="CP017599">
    <property type="protein sequence ID" value="AOX02182.1"/>
    <property type="molecule type" value="Genomic_DNA"/>
</dbReference>
<dbReference type="Gene3D" id="2.60.40.2130">
    <property type="entry name" value="F-spondin domain"/>
    <property type="match status" value="1"/>
</dbReference>